<dbReference type="InterPro" id="IPR008906">
    <property type="entry name" value="HATC_C_dom"/>
</dbReference>
<proteinExistence type="predicted"/>
<dbReference type="OrthoDB" id="7765161at2759"/>
<sequence>MTNRKITRVDEFKAFLTAPVVDASKFENALQWWKSHESEYPNVARMA</sequence>
<feature type="domain" description="HAT C-terminal dimerisation" evidence="1">
    <location>
        <begin position="13"/>
        <end position="47"/>
    </location>
</feature>
<gene>
    <name evidence="2" type="ORF">AFUS01_LOCUS29692</name>
</gene>
<reference evidence="2" key="1">
    <citation type="submission" date="2021-06" db="EMBL/GenBank/DDBJ databases">
        <authorList>
            <person name="Hodson N. C."/>
            <person name="Mongue J. A."/>
            <person name="Jaron S. K."/>
        </authorList>
    </citation>
    <scope>NUCLEOTIDE SEQUENCE</scope>
</reference>
<evidence type="ECO:0000259" key="1">
    <source>
        <dbReference type="Pfam" id="PF05699"/>
    </source>
</evidence>
<comment type="caution">
    <text evidence="2">The sequence shown here is derived from an EMBL/GenBank/DDBJ whole genome shotgun (WGS) entry which is preliminary data.</text>
</comment>
<evidence type="ECO:0000313" key="2">
    <source>
        <dbReference type="EMBL" id="CAG7819230.1"/>
    </source>
</evidence>
<keyword evidence="3" id="KW-1185">Reference proteome</keyword>
<dbReference type="GO" id="GO:0046983">
    <property type="term" value="F:protein dimerization activity"/>
    <property type="evidence" value="ECO:0007669"/>
    <property type="project" value="InterPro"/>
</dbReference>
<accession>A0A8J2KR48</accession>
<dbReference type="EMBL" id="CAJVCH010443045">
    <property type="protein sequence ID" value="CAG7819230.1"/>
    <property type="molecule type" value="Genomic_DNA"/>
</dbReference>
<organism evidence="2 3">
    <name type="scientific">Allacma fusca</name>
    <dbReference type="NCBI Taxonomy" id="39272"/>
    <lineage>
        <taxon>Eukaryota</taxon>
        <taxon>Metazoa</taxon>
        <taxon>Ecdysozoa</taxon>
        <taxon>Arthropoda</taxon>
        <taxon>Hexapoda</taxon>
        <taxon>Collembola</taxon>
        <taxon>Symphypleona</taxon>
        <taxon>Sminthuridae</taxon>
        <taxon>Allacma</taxon>
    </lineage>
</organism>
<dbReference type="AlphaFoldDB" id="A0A8J2KR48"/>
<evidence type="ECO:0000313" key="3">
    <source>
        <dbReference type="Proteomes" id="UP000708208"/>
    </source>
</evidence>
<feature type="non-terminal residue" evidence="2">
    <location>
        <position position="1"/>
    </location>
</feature>
<dbReference type="Proteomes" id="UP000708208">
    <property type="component" value="Unassembled WGS sequence"/>
</dbReference>
<dbReference type="Pfam" id="PF05699">
    <property type="entry name" value="Dimer_Tnp_hAT"/>
    <property type="match status" value="1"/>
</dbReference>
<name>A0A8J2KR48_9HEXA</name>
<protein>
    <recommendedName>
        <fullName evidence="1">HAT C-terminal dimerisation domain-containing protein</fullName>
    </recommendedName>
</protein>